<name>A0ABV7N2P8_9STAP</name>
<accession>A0ABV7N2P8</accession>
<reference evidence="3" key="1">
    <citation type="journal article" date="2019" name="Int. J. Syst. Evol. Microbiol.">
        <title>The Global Catalogue of Microorganisms (GCM) 10K type strain sequencing project: providing services to taxonomists for standard genome sequencing and annotation.</title>
        <authorList>
            <consortium name="The Broad Institute Genomics Platform"/>
            <consortium name="The Broad Institute Genome Sequencing Center for Infectious Disease"/>
            <person name="Wu L."/>
            <person name="Ma J."/>
        </authorList>
    </citation>
    <scope>NUCLEOTIDE SEQUENCE [LARGE SCALE GENOMIC DNA]</scope>
    <source>
        <strain evidence="3">CCM 7756</strain>
    </source>
</reference>
<keyword evidence="1" id="KW-1133">Transmembrane helix</keyword>
<dbReference type="Proteomes" id="UP001595637">
    <property type="component" value="Unassembled WGS sequence"/>
</dbReference>
<dbReference type="EMBL" id="JBHRVQ010000001">
    <property type="protein sequence ID" value="MFC3387850.1"/>
    <property type="molecule type" value="Genomic_DNA"/>
</dbReference>
<protein>
    <submittedName>
        <fullName evidence="2">Uncharacterized protein</fullName>
    </submittedName>
</protein>
<dbReference type="RefSeq" id="WP_380652406.1">
    <property type="nucleotide sequence ID" value="NZ_JBHRVQ010000001.1"/>
</dbReference>
<sequence>MEITVKRRTWWLGILMPLKLEFNGEVVAKIHAFENKTIQIPQEAGRLKYSQPLDHSHQIYIKDGDTVIIKETLLNKIGNIIFLAMIAFLLFSNTYFPYQESLFYVNIGGALVPTIVILLLIVALVSVFFSSYVLVIENADD</sequence>
<organism evidence="2 3">
    <name type="scientific">Salinicoccus sesuvii</name>
    <dbReference type="NCBI Taxonomy" id="868281"/>
    <lineage>
        <taxon>Bacteria</taxon>
        <taxon>Bacillati</taxon>
        <taxon>Bacillota</taxon>
        <taxon>Bacilli</taxon>
        <taxon>Bacillales</taxon>
        <taxon>Staphylococcaceae</taxon>
        <taxon>Salinicoccus</taxon>
    </lineage>
</organism>
<keyword evidence="3" id="KW-1185">Reference proteome</keyword>
<feature type="transmembrane region" description="Helical" evidence="1">
    <location>
        <begin position="80"/>
        <end position="98"/>
    </location>
</feature>
<keyword evidence="1" id="KW-0812">Transmembrane</keyword>
<feature type="transmembrane region" description="Helical" evidence="1">
    <location>
        <begin position="110"/>
        <end position="135"/>
    </location>
</feature>
<evidence type="ECO:0000313" key="2">
    <source>
        <dbReference type="EMBL" id="MFC3387850.1"/>
    </source>
</evidence>
<evidence type="ECO:0000313" key="3">
    <source>
        <dbReference type="Proteomes" id="UP001595637"/>
    </source>
</evidence>
<gene>
    <name evidence="2" type="ORF">ACFOEO_04455</name>
</gene>
<keyword evidence="1" id="KW-0472">Membrane</keyword>
<comment type="caution">
    <text evidence="2">The sequence shown here is derived from an EMBL/GenBank/DDBJ whole genome shotgun (WGS) entry which is preliminary data.</text>
</comment>
<proteinExistence type="predicted"/>
<evidence type="ECO:0000256" key="1">
    <source>
        <dbReference type="SAM" id="Phobius"/>
    </source>
</evidence>